<reference evidence="1 2" key="1">
    <citation type="journal article" date="2019" name="Nat. Ecol. Evol.">
        <title>Megaphylogeny resolves global patterns of mushroom evolution.</title>
        <authorList>
            <person name="Varga T."/>
            <person name="Krizsan K."/>
            <person name="Foldi C."/>
            <person name="Dima B."/>
            <person name="Sanchez-Garcia M."/>
            <person name="Sanchez-Ramirez S."/>
            <person name="Szollosi G.J."/>
            <person name="Szarkandi J.G."/>
            <person name="Papp V."/>
            <person name="Albert L."/>
            <person name="Andreopoulos W."/>
            <person name="Angelini C."/>
            <person name="Antonin V."/>
            <person name="Barry K.W."/>
            <person name="Bougher N.L."/>
            <person name="Buchanan P."/>
            <person name="Buyck B."/>
            <person name="Bense V."/>
            <person name="Catcheside P."/>
            <person name="Chovatia M."/>
            <person name="Cooper J."/>
            <person name="Damon W."/>
            <person name="Desjardin D."/>
            <person name="Finy P."/>
            <person name="Geml J."/>
            <person name="Haridas S."/>
            <person name="Hughes K."/>
            <person name="Justo A."/>
            <person name="Karasinski D."/>
            <person name="Kautmanova I."/>
            <person name="Kiss B."/>
            <person name="Kocsube S."/>
            <person name="Kotiranta H."/>
            <person name="LaButti K.M."/>
            <person name="Lechner B.E."/>
            <person name="Liimatainen K."/>
            <person name="Lipzen A."/>
            <person name="Lukacs Z."/>
            <person name="Mihaltcheva S."/>
            <person name="Morgado L.N."/>
            <person name="Niskanen T."/>
            <person name="Noordeloos M.E."/>
            <person name="Ohm R.A."/>
            <person name="Ortiz-Santana B."/>
            <person name="Ovrebo C."/>
            <person name="Racz N."/>
            <person name="Riley R."/>
            <person name="Savchenko A."/>
            <person name="Shiryaev A."/>
            <person name="Soop K."/>
            <person name="Spirin V."/>
            <person name="Szebenyi C."/>
            <person name="Tomsovsky M."/>
            <person name="Tulloss R.E."/>
            <person name="Uehling J."/>
            <person name="Grigoriev I.V."/>
            <person name="Vagvolgyi C."/>
            <person name="Papp T."/>
            <person name="Martin F.M."/>
            <person name="Miettinen O."/>
            <person name="Hibbett D.S."/>
            <person name="Nagy L.G."/>
        </authorList>
    </citation>
    <scope>NUCLEOTIDE SEQUENCE [LARGE SCALE GENOMIC DNA]</scope>
    <source>
        <strain evidence="1 2">NL-1719</strain>
    </source>
</reference>
<gene>
    <name evidence="1" type="ORF">BDN72DRAFT_883737</name>
</gene>
<evidence type="ECO:0000313" key="1">
    <source>
        <dbReference type="EMBL" id="TFK60144.1"/>
    </source>
</evidence>
<keyword evidence="2" id="KW-1185">Reference proteome</keyword>
<organism evidence="1 2">
    <name type="scientific">Pluteus cervinus</name>
    <dbReference type="NCBI Taxonomy" id="181527"/>
    <lineage>
        <taxon>Eukaryota</taxon>
        <taxon>Fungi</taxon>
        <taxon>Dikarya</taxon>
        <taxon>Basidiomycota</taxon>
        <taxon>Agaricomycotina</taxon>
        <taxon>Agaricomycetes</taxon>
        <taxon>Agaricomycetidae</taxon>
        <taxon>Agaricales</taxon>
        <taxon>Pluteineae</taxon>
        <taxon>Pluteaceae</taxon>
        <taxon>Pluteus</taxon>
    </lineage>
</organism>
<sequence>MVSRLHFSQELLDEIAGHLHDDVDALHTLSIVSSNFLPVCSELLFYTLRLHPGNLARWHDRIRERPVLTRLFRAVELYLSTLPAVDEQLIIFILDNLSRPNRIKIKNYRGEKLLWANIHIELQKSLEKLIDKPTVRRLEVFNLKDIPFSFFSGITHLQRIKFASSTFAMPRSALRPNPEWESTCSQTPSLETPVRELSISGNQEHYNLVGHRQCPLRNLNLRWLEVDFLPSNVDQVQHLLSGCGQSLRYLYILMRGGSASLRHLAGLQVLQFYFFIMPYLGKEATLRSISGLSSTLSSLQNADDGQSRPRLEKIIIAVTIMPISLRDIPPKVWTDLDSVLGHIQVQTVQIVMTCLSEDRALMPDWAVLLPTFNGSGRLVSNFSDHVGWIPRRPS</sequence>
<accession>A0ACD3A3C3</accession>
<dbReference type="EMBL" id="ML208824">
    <property type="protein sequence ID" value="TFK60144.1"/>
    <property type="molecule type" value="Genomic_DNA"/>
</dbReference>
<proteinExistence type="predicted"/>
<protein>
    <submittedName>
        <fullName evidence="1">Uncharacterized protein</fullName>
    </submittedName>
</protein>
<name>A0ACD3A3C3_9AGAR</name>
<evidence type="ECO:0000313" key="2">
    <source>
        <dbReference type="Proteomes" id="UP000308600"/>
    </source>
</evidence>
<dbReference type="Proteomes" id="UP000308600">
    <property type="component" value="Unassembled WGS sequence"/>
</dbReference>